<dbReference type="EMBL" id="WNCL01000004">
    <property type="protein sequence ID" value="MTU42448.1"/>
    <property type="molecule type" value="Genomic_DNA"/>
</dbReference>
<dbReference type="PRINTS" id="PR00344">
    <property type="entry name" value="BCTRLSENSOR"/>
</dbReference>
<dbReference type="CDD" id="cd00075">
    <property type="entry name" value="HATPase"/>
    <property type="match status" value="1"/>
</dbReference>
<protein>
    <recommendedName>
        <fullName evidence="2">histidine kinase</fullName>
        <ecNumber evidence="2">2.7.13.3</ecNumber>
    </recommendedName>
</protein>
<dbReference type="Gene3D" id="1.10.287.130">
    <property type="match status" value="1"/>
</dbReference>
<comment type="caution">
    <text evidence="11">The sequence shown here is derived from an EMBL/GenBank/DDBJ whole genome shotgun (WGS) entry which is preliminary data.</text>
</comment>
<dbReference type="PANTHER" id="PTHR43065:SF10">
    <property type="entry name" value="PEROXIDE STRESS-ACTIVATED HISTIDINE KINASE MAK3"/>
    <property type="match status" value="1"/>
</dbReference>
<keyword evidence="10" id="KW-0812">Transmembrane</keyword>
<dbReference type="InterPro" id="IPR003661">
    <property type="entry name" value="HisK_dim/P_dom"/>
</dbReference>
<evidence type="ECO:0000256" key="7">
    <source>
        <dbReference type="ARBA" id="ARBA00022840"/>
    </source>
</evidence>
<dbReference type="InterPro" id="IPR004358">
    <property type="entry name" value="Sig_transdc_His_kin-like_C"/>
</dbReference>
<dbReference type="PANTHER" id="PTHR43065">
    <property type="entry name" value="SENSOR HISTIDINE KINASE"/>
    <property type="match status" value="1"/>
</dbReference>
<dbReference type="SMART" id="SM00388">
    <property type="entry name" value="HisKA"/>
    <property type="match status" value="1"/>
</dbReference>
<dbReference type="GO" id="GO:0000155">
    <property type="term" value="F:phosphorelay sensor kinase activity"/>
    <property type="evidence" value="ECO:0007669"/>
    <property type="project" value="InterPro"/>
</dbReference>
<evidence type="ECO:0000256" key="5">
    <source>
        <dbReference type="ARBA" id="ARBA00022741"/>
    </source>
</evidence>
<evidence type="ECO:0000313" key="12">
    <source>
        <dbReference type="Proteomes" id="UP000462362"/>
    </source>
</evidence>
<reference evidence="11 12" key="1">
    <citation type="journal article" date="2019" name="Nat. Med.">
        <title>A library of human gut bacterial isolates paired with longitudinal multiomics data enables mechanistic microbiome research.</title>
        <authorList>
            <person name="Poyet M."/>
            <person name="Groussin M."/>
            <person name="Gibbons S.M."/>
            <person name="Avila-Pacheco J."/>
            <person name="Jiang X."/>
            <person name="Kearney S.M."/>
            <person name="Perrotta A.R."/>
            <person name="Berdy B."/>
            <person name="Zhao S."/>
            <person name="Lieberman T.D."/>
            <person name="Swanson P.K."/>
            <person name="Smith M."/>
            <person name="Roesemann S."/>
            <person name="Alexander J.E."/>
            <person name="Rich S.A."/>
            <person name="Livny J."/>
            <person name="Vlamakis H."/>
            <person name="Clish C."/>
            <person name="Bullock K."/>
            <person name="Deik A."/>
            <person name="Scott J."/>
            <person name="Pierce K.A."/>
            <person name="Xavier R.J."/>
            <person name="Alm E.J."/>
        </authorList>
    </citation>
    <scope>NUCLEOTIDE SEQUENCE [LARGE SCALE GENOMIC DNA]</scope>
    <source>
        <strain evidence="11 12">BIOML-A2</strain>
    </source>
</reference>
<dbReference type="SUPFAM" id="SSF47384">
    <property type="entry name" value="Homodimeric domain of signal transducing histidine kinase"/>
    <property type="match status" value="1"/>
</dbReference>
<dbReference type="InterPro" id="IPR003594">
    <property type="entry name" value="HATPase_dom"/>
</dbReference>
<dbReference type="RefSeq" id="WP_008864004.1">
    <property type="nucleotide sequence ID" value="NZ_WNCA01000004.1"/>
</dbReference>
<feature type="transmembrane region" description="Helical" evidence="10">
    <location>
        <begin position="301"/>
        <end position="320"/>
    </location>
</feature>
<sequence length="588" mass="65654">MIRMFLILLIALCFGGKVWCAQTLRIGIQETILQGQEKELIYETISSLKLKLNRNIEVCEFSSKDLQRAIQNNEVDLFISSTPFFIAEAKSGARDIATLVSDRAFDPNQGLSALVLVKEEANGLNSLADLKDKTVVFNPRYGQETVYLVKGELEQSGKDSSFILNKLTARDESVKELLDDLSQEKLDAVVLPSCLLEEEAEKNEINTLNLRVLNEKNHPNLLCLHSTSLYPSTTFAMLPSVQAELSRKLRLILLGQEAIKGGMYWGTSSDYDSVDRLLRSLDMDAYASDRKWTLKNVVNKYWYIFVGFLLLILGLMAHSVRTEALVKKRTAQLQASLKQREKLQVQAAKSEEALGKLQRLGTVSQISSLFAHELRQPLNAIRCYAYSLLKQTMKAGSNLDKEKFASGLEEINEQAQRADEIIQKVRDYVKDKSRDLTQVDLDQILRKTIESFSLGHPDCEIQVQTIPAKVLGDPLEIELIISNLIKNAYEASVGKKTEPQVYLKGERKSGNFQIEVWDNGPQLSEEQLSEISNSSGSTKADGLGLGLSIVKTFVERHGGTLIYSRSPLGGLLVSFNLRLVNGEKGNGS</sequence>
<dbReference type="PROSITE" id="PS50109">
    <property type="entry name" value="HIS_KIN"/>
    <property type="match status" value="1"/>
</dbReference>
<dbReference type="Pfam" id="PF02518">
    <property type="entry name" value="HATPase_c"/>
    <property type="match status" value="1"/>
</dbReference>
<keyword evidence="7" id="KW-0067">ATP-binding</keyword>
<evidence type="ECO:0000256" key="1">
    <source>
        <dbReference type="ARBA" id="ARBA00000085"/>
    </source>
</evidence>
<dbReference type="Gene3D" id="3.40.190.10">
    <property type="entry name" value="Periplasmic binding protein-like II"/>
    <property type="match status" value="2"/>
</dbReference>
<name>A0A6I3S9A5_9BURK</name>
<accession>A0A6I3S9A5</accession>
<keyword evidence="3" id="KW-0597">Phosphoprotein</keyword>
<keyword evidence="9" id="KW-0175">Coiled coil</keyword>
<dbReference type="SUPFAM" id="SSF53850">
    <property type="entry name" value="Periplasmic binding protein-like II"/>
    <property type="match status" value="1"/>
</dbReference>
<evidence type="ECO:0000256" key="3">
    <source>
        <dbReference type="ARBA" id="ARBA00022553"/>
    </source>
</evidence>
<dbReference type="SMART" id="SM00387">
    <property type="entry name" value="HATPase_c"/>
    <property type="match status" value="1"/>
</dbReference>
<evidence type="ECO:0000256" key="9">
    <source>
        <dbReference type="SAM" id="Coils"/>
    </source>
</evidence>
<evidence type="ECO:0000256" key="8">
    <source>
        <dbReference type="ARBA" id="ARBA00023012"/>
    </source>
</evidence>
<dbReference type="GO" id="GO:0005524">
    <property type="term" value="F:ATP binding"/>
    <property type="evidence" value="ECO:0007669"/>
    <property type="project" value="UniProtKB-KW"/>
</dbReference>
<feature type="coiled-coil region" evidence="9">
    <location>
        <begin position="333"/>
        <end position="360"/>
    </location>
</feature>
<evidence type="ECO:0000256" key="2">
    <source>
        <dbReference type="ARBA" id="ARBA00012438"/>
    </source>
</evidence>
<keyword evidence="6" id="KW-0418">Kinase</keyword>
<keyword evidence="4" id="KW-0808">Transferase</keyword>
<evidence type="ECO:0000256" key="6">
    <source>
        <dbReference type="ARBA" id="ARBA00022777"/>
    </source>
</evidence>
<dbReference type="InterPro" id="IPR036890">
    <property type="entry name" value="HATPase_C_sf"/>
</dbReference>
<dbReference type="Pfam" id="PF12974">
    <property type="entry name" value="Phosphonate-bd"/>
    <property type="match status" value="1"/>
</dbReference>
<keyword evidence="8" id="KW-0902">Two-component regulatory system</keyword>
<comment type="catalytic activity">
    <reaction evidence="1">
        <text>ATP + protein L-histidine = ADP + protein N-phospho-L-histidine.</text>
        <dbReference type="EC" id="2.7.13.3"/>
    </reaction>
</comment>
<keyword evidence="10" id="KW-1133">Transmembrane helix</keyword>
<keyword evidence="5" id="KW-0547">Nucleotide-binding</keyword>
<dbReference type="CDD" id="cd00082">
    <property type="entry name" value="HisKA"/>
    <property type="match status" value="1"/>
</dbReference>
<dbReference type="EC" id="2.7.13.3" evidence="2"/>
<dbReference type="AlphaFoldDB" id="A0A6I3S9A5"/>
<proteinExistence type="predicted"/>
<dbReference type="InterPro" id="IPR036097">
    <property type="entry name" value="HisK_dim/P_sf"/>
</dbReference>
<keyword evidence="10" id="KW-0472">Membrane</keyword>
<organism evidence="11 12">
    <name type="scientific">Parasutterella excrementihominis</name>
    <dbReference type="NCBI Taxonomy" id="487175"/>
    <lineage>
        <taxon>Bacteria</taxon>
        <taxon>Pseudomonadati</taxon>
        <taxon>Pseudomonadota</taxon>
        <taxon>Betaproteobacteria</taxon>
        <taxon>Burkholderiales</taxon>
        <taxon>Sutterellaceae</taxon>
        <taxon>Parasutterella</taxon>
    </lineage>
</organism>
<dbReference type="Gene3D" id="3.30.565.10">
    <property type="entry name" value="Histidine kinase-like ATPase, C-terminal domain"/>
    <property type="match status" value="1"/>
</dbReference>
<dbReference type="Proteomes" id="UP000462362">
    <property type="component" value="Unassembled WGS sequence"/>
</dbReference>
<evidence type="ECO:0000313" key="11">
    <source>
        <dbReference type="EMBL" id="MTU42448.1"/>
    </source>
</evidence>
<gene>
    <name evidence="11" type="ORF">GMD42_02195</name>
</gene>
<evidence type="ECO:0000256" key="10">
    <source>
        <dbReference type="SAM" id="Phobius"/>
    </source>
</evidence>
<dbReference type="Pfam" id="PF00512">
    <property type="entry name" value="HisKA"/>
    <property type="match status" value="1"/>
</dbReference>
<dbReference type="InterPro" id="IPR005467">
    <property type="entry name" value="His_kinase_dom"/>
</dbReference>
<evidence type="ECO:0000256" key="4">
    <source>
        <dbReference type="ARBA" id="ARBA00022679"/>
    </source>
</evidence>
<dbReference type="SUPFAM" id="SSF55874">
    <property type="entry name" value="ATPase domain of HSP90 chaperone/DNA topoisomerase II/histidine kinase"/>
    <property type="match status" value="1"/>
</dbReference>